<dbReference type="EMBL" id="JACOFV010000001">
    <property type="protein sequence ID" value="MBC3860626.1"/>
    <property type="molecule type" value="Genomic_DNA"/>
</dbReference>
<dbReference type="Proteomes" id="UP000634011">
    <property type="component" value="Unassembled WGS sequence"/>
</dbReference>
<evidence type="ECO:0000313" key="3">
    <source>
        <dbReference type="Proteomes" id="UP000634011"/>
    </source>
</evidence>
<keyword evidence="1" id="KW-0732">Signal</keyword>
<name>A0A923HB37_9BURK</name>
<dbReference type="AlphaFoldDB" id="A0A923HB37"/>
<reference evidence="2" key="1">
    <citation type="submission" date="2020-08" db="EMBL/GenBank/DDBJ databases">
        <title>Novel species isolated from subtropical streams in China.</title>
        <authorList>
            <person name="Lu H."/>
        </authorList>
    </citation>
    <scope>NUCLEOTIDE SEQUENCE</scope>
    <source>
        <strain evidence="2">KACC 12607</strain>
    </source>
</reference>
<evidence type="ECO:0000256" key="1">
    <source>
        <dbReference type="SAM" id="SignalP"/>
    </source>
</evidence>
<gene>
    <name evidence="2" type="ORF">H8K32_00810</name>
</gene>
<evidence type="ECO:0000313" key="2">
    <source>
        <dbReference type="EMBL" id="MBC3860626.1"/>
    </source>
</evidence>
<proteinExistence type="predicted"/>
<keyword evidence="3" id="KW-1185">Reference proteome</keyword>
<organism evidence="2 3">
    <name type="scientific">Undibacterium jejuense</name>
    <dbReference type="NCBI Taxonomy" id="1344949"/>
    <lineage>
        <taxon>Bacteria</taxon>
        <taxon>Pseudomonadati</taxon>
        <taxon>Pseudomonadota</taxon>
        <taxon>Betaproteobacteria</taxon>
        <taxon>Burkholderiales</taxon>
        <taxon>Oxalobacteraceae</taxon>
        <taxon>Undibacterium</taxon>
    </lineage>
</organism>
<comment type="caution">
    <text evidence="2">The sequence shown here is derived from an EMBL/GenBank/DDBJ whole genome shotgun (WGS) entry which is preliminary data.</text>
</comment>
<feature type="signal peptide" evidence="1">
    <location>
        <begin position="1"/>
        <end position="24"/>
    </location>
</feature>
<protein>
    <recommendedName>
        <fullName evidence="4">Lipoprotein</fullName>
    </recommendedName>
</protein>
<feature type="chain" id="PRO_5037071203" description="Lipoprotein" evidence="1">
    <location>
        <begin position="25"/>
        <end position="60"/>
    </location>
</feature>
<dbReference type="RefSeq" id="WP_186910564.1">
    <property type="nucleotide sequence ID" value="NZ_JACOFV010000001.1"/>
</dbReference>
<accession>A0A923HB37</accession>
<sequence length="60" mass="5795">MRARAKLFPLLACILSLNACTVLAIADAAVSTTVHVGSAVVGTAVDVTKAGVGAVAGSGK</sequence>
<evidence type="ECO:0008006" key="4">
    <source>
        <dbReference type="Google" id="ProtNLM"/>
    </source>
</evidence>